<proteinExistence type="predicted"/>
<protein>
    <submittedName>
        <fullName evidence="2">Uncharacterized protein</fullName>
    </submittedName>
</protein>
<sequence>MTHPVTVTARLDSPVIEAGRWPIMLDSILAYARALTGDLPLLRLDTDPEIPLPLERWEDTTGWGWKVSQAHYRIAGYTTVEIRRKPAVEAMARYGDFKNHHLGLGPHKARDIRREAAWIHEMRWHAIATDVDQLVCLLTRVHGIGKHVSIGFGHVTDWQVSPSTDPAAWQDRGFKPGQRTRPPYWHPVGRAAA</sequence>
<dbReference type="EMBL" id="JBHMAU010000046">
    <property type="protein sequence ID" value="MFB9776148.1"/>
    <property type="molecule type" value="Genomic_DNA"/>
</dbReference>
<keyword evidence="3" id="KW-1185">Reference proteome</keyword>
<dbReference type="RefSeq" id="WP_376839876.1">
    <property type="nucleotide sequence ID" value="NZ_JBHMAU010000046.1"/>
</dbReference>
<comment type="caution">
    <text evidence="2">The sequence shown here is derived from an EMBL/GenBank/DDBJ whole genome shotgun (WGS) entry which is preliminary data.</text>
</comment>
<accession>A0ABV5X1W0</accession>
<evidence type="ECO:0000256" key="1">
    <source>
        <dbReference type="SAM" id="MobiDB-lite"/>
    </source>
</evidence>
<evidence type="ECO:0000313" key="2">
    <source>
        <dbReference type="EMBL" id="MFB9776148.1"/>
    </source>
</evidence>
<name>A0ABV5X1W0_9MICO</name>
<evidence type="ECO:0000313" key="3">
    <source>
        <dbReference type="Proteomes" id="UP001589707"/>
    </source>
</evidence>
<dbReference type="Proteomes" id="UP001589707">
    <property type="component" value="Unassembled WGS sequence"/>
</dbReference>
<reference evidence="2 3" key="1">
    <citation type="submission" date="2024-09" db="EMBL/GenBank/DDBJ databases">
        <authorList>
            <person name="Sun Q."/>
            <person name="Mori K."/>
        </authorList>
    </citation>
    <scope>NUCLEOTIDE SEQUENCE [LARGE SCALE GENOMIC DNA]</scope>
    <source>
        <strain evidence="2 3">JCM 11683</strain>
    </source>
</reference>
<gene>
    <name evidence="2" type="ORF">ACFFN1_06995</name>
</gene>
<organism evidence="2 3">
    <name type="scientific">Brevibacterium otitidis</name>
    <dbReference type="NCBI Taxonomy" id="53364"/>
    <lineage>
        <taxon>Bacteria</taxon>
        <taxon>Bacillati</taxon>
        <taxon>Actinomycetota</taxon>
        <taxon>Actinomycetes</taxon>
        <taxon>Micrococcales</taxon>
        <taxon>Brevibacteriaceae</taxon>
        <taxon>Brevibacterium</taxon>
    </lineage>
</organism>
<feature type="region of interest" description="Disordered" evidence="1">
    <location>
        <begin position="171"/>
        <end position="193"/>
    </location>
</feature>